<dbReference type="EMBL" id="JANFYT010000041">
    <property type="protein sequence ID" value="MCQ4815541.1"/>
    <property type="molecule type" value="Genomic_DNA"/>
</dbReference>
<accession>A0AAW5K6Q5</accession>
<dbReference type="AlphaFoldDB" id="A0AAW5K6Q5"/>
<protein>
    <recommendedName>
        <fullName evidence="3">Transposase</fullName>
    </recommendedName>
</protein>
<organism evidence="1 2">
    <name type="scientific">Cloacibacillus evryensis</name>
    <dbReference type="NCBI Taxonomy" id="508460"/>
    <lineage>
        <taxon>Bacteria</taxon>
        <taxon>Thermotogati</taxon>
        <taxon>Synergistota</taxon>
        <taxon>Synergistia</taxon>
        <taxon>Synergistales</taxon>
        <taxon>Synergistaceae</taxon>
        <taxon>Cloacibacillus</taxon>
    </lineage>
</organism>
<sequence>MRKRFFAARNLMMIIYRLYSRMKDAEMLQKFSIRDCIFYLSGIRKQLQGKEWKTTIITKKTAKVLELLGLKV</sequence>
<evidence type="ECO:0000313" key="1">
    <source>
        <dbReference type="EMBL" id="MCQ4815541.1"/>
    </source>
</evidence>
<gene>
    <name evidence="1" type="ORF">NE630_13970</name>
</gene>
<dbReference type="Proteomes" id="UP001205919">
    <property type="component" value="Unassembled WGS sequence"/>
</dbReference>
<evidence type="ECO:0000313" key="2">
    <source>
        <dbReference type="Proteomes" id="UP001205919"/>
    </source>
</evidence>
<proteinExistence type="predicted"/>
<reference evidence="1 2" key="1">
    <citation type="submission" date="2022-06" db="EMBL/GenBank/DDBJ databases">
        <title>Isolation of gut microbiota from human fecal samples.</title>
        <authorList>
            <person name="Pamer E.G."/>
            <person name="Barat B."/>
            <person name="Waligurski E."/>
            <person name="Medina S."/>
            <person name="Paddock L."/>
            <person name="Mostad J."/>
        </authorList>
    </citation>
    <scope>NUCLEOTIDE SEQUENCE [LARGE SCALE GENOMIC DNA]</scope>
    <source>
        <strain evidence="1 2">DFI.9.90</strain>
    </source>
</reference>
<name>A0AAW5K6Q5_9BACT</name>
<evidence type="ECO:0008006" key="3">
    <source>
        <dbReference type="Google" id="ProtNLM"/>
    </source>
</evidence>
<comment type="caution">
    <text evidence="1">The sequence shown here is derived from an EMBL/GenBank/DDBJ whole genome shotgun (WGS) entry which is preliminary data.</text>
</comment>
<keyword evidence="2" id="KW-1185">Reference proteome</keyword>
<dbReference type="RefSeq" id="WP_256182313.1">
    <property type="nucleotide sequence ID" value="NZ_CAJLEK010000123.1"/>
</dbReference>